<protein>
    <recommendedName>
        <fullName evidence="5">ditrans,polycis-polyprenyl diphosphate synthase [(2E,6E)-farnesyldiphosphate specific]</fullName>
        <ecNumber evidence="5">2.5.1.87</ecNumber>
    </recommendedName>
</protein>
<accession>A0A6G1SKH1</accession>
<dbReference type="GO" id="GO:0005789">
    <property type="term" value="C:endoplasmic reticulum membrane"/>
    <property type="evidence" value="ECO:0007669"/>
    <property type="project" value="UniProtKB-SubCell"/>
</dbReference>
<evidence type="ECO:0000256" key="12">
    <source>
        <dbReference type="ARBA" id="ARBA00047353"/>
    </source>
</evidence>
<evidence type="ECO:0000256" key="3">
    <source>
        <dbReference type="ARBA" id="ARBA00004922"/>
    </source>
</evidence>
<keyword evidence="11 13" id="KW-0472">Membrane</keyword>
<comment type="subcellular location">
    <subcellularLocation>
        <location evidence="2">Endoplasmic reticulum membrane</location>
    </subcellularLocation>
</comment>
<keyword evidence="14" id="KW-0675">Receptor</keyword>
<keyword evidence="10 13" id="KW-1133">Transmembrane helix</keyword>
<keyword evidence="9" id="KW-0460">Magnesium</keyword>
<evidence type="ECO:0000256" key="5">
    <source>
        <dbReference type="ARBA" id="ARBA00012596"/>
    </source>
</evidence>
<comment type="catalytic activity">
    <reaction evidence="12">
        <text>n isopentenyl diphosphate + (2E,6E)-farnesyl diphosphate = a di-trans,poly-cis-polyprenyl diphosphate + n diphosphate</text>
        <dbReference type="Rhea" id="RHEA:53008"/>
        <dbReference type="Rhea" id="RHEA-COMP:19494"/>
        <dbReference type="ChEBI" id="CHEBI:33019"/>
        <dbReference type="ChEBI" id="CHEBI:128769"/>
        <dbReference type="ChEBI" id="CHEBI:136960"/>
        <dbReference type="ChEBI" id="CHEBI:175763"/>
        <dbReference type="EC" id="2.5.1.87"/>
    </reaction>
</comment>
<dbReference type="Gene3D" id="3.40.1180.10">
    <property type="entry name" value="Decaprenyl diphosphate synthase-like"/>
    <property type="match status" value="1"/>
</dbReference>
<dbReference type="SUPFAM" id="SSF64005">
    <property type="entry name" value="Undecaprenyl diphosphate synthase"/>
    <property type="match status" value="1"/>
</dbReference>
<comment type="pathway">
    <text evidence="3">Protein modification; protein glycosylation.</text>
</comment>
<dbReference type="InterPro" id="IPR036424">
    <property type="entry name" value="UPP_synth-like_sf"/>
</dbReference>
<dbReference type="PANTHER" id="PTHR21528:SF0">
    <property type="entry name" value="DEHYDRODOLICHYL DIPHOSPHATE SYNTHASE COMPLEX SUBUNIT NUS1"/>
    <property type="match status" value="1"/>
</dbReference>
<comment type="cofactor">
    <cofactor evidence="1">
        <name>Mg(2+)</name>
        <dbReference type="ChEBI" id="CHEBI:18420"/>
    </cofactor>
</comment>
<comment type="similarity">
    <text evidence="4">Belongs to the UPP synthase family.</text>
</comment>
<feature type="transmembrane region" description="Helical" evidence="13">
    <location>
        <begin position="12"/>
        <end position="34"/>
    </location>
</feature>
<evidence type="ECO:0000256" key="8">
    <source>
        <dbReference type="ARBA" id="ARBA00022824"/>
    </source>
</evidence>
<evidence type="ECO:0000256" key="7">
    <source>
        <dbReference type="ARBA" id="ARBA00022692"/>
    </source>
</evidence>
<dbReference type="AlphaFoldDB" id="A0A6G1SKH1"/>
<reference evidence="14" key="1">
    <citation type="submission" date="2018-10" db="EMBL/GenBank/DDBJ databases">
        <title>Transcriptome assembly of Aceria tosichella (Wheat curl mite) Type 2.</title>
        <authorList>
            <person name="Scully E.D."/>
            <person name="Geib S.M."/>
            <person name="Palmer N.A."/>
            <person name="Gupta A.K."/>
            <person name="Sarath G."/>
            <person name="Tatineni S."/>
        </authorList>
    </citation>
    <scope>NUCLEOTIDE SEQUENCE</scope>
    <source>
        <strain evidence="14">LincolnNE</strain>
    </source>
</reference>
<proteinExistence type="inferred from homology"/>
<dbReference type="GO" id="GO:1904423">
    <property type="term" value="C:dehydrodolichyl diphosphate synthase complex"/>
    <property type="evidence" value="ECO:0007669"/>
    <property type="project" value="InterPro"/>
</dbReference>
<keyword evidence="8" id="KW-0256">Endoplasmic reticulum</keyword>
<dbReference type="EC" id="2.5.1.87" evidence="5"/>
<dbReference type="PANTHER" id="PTHR21528">
    <property type="entry name" value="DEHYDRODOLICHYL DIPHOSPHATE SYNTHASE COMPLEX SUBUNIT NUS1"/>
    <property type="match status" value="1"/>
</dbReference>
<keyword evidence="7 13" id="KW-0812">Transmembrane</keyword>
<evidence type="ECO:0000256" key="2">
    <source>
        <dbReference type="ARBA" id="ARBA00004586"/>
    </source>
</evidence>
<sequence>MIDVYIKRTILYFAHFVLFLYLKLISIIPNFEWFPVSKKLRIPRHLALTFTDESNRLDLNSITDLICWCKQLGVKYITLYDDLGRLKAKQKELYRFLDYKASLIDDSTSNENEPTMMQLKHISYIKGLTILSRLDGRQKFVTDIKDLLKVEPAKIDLDLVQKHVGWTCDPELLIIFGFQQCLHGFPPWQLRLTEILSIPSHRNVTYRMFIDCLEKYSRTTQRLGA</sequence>
<keyword evidence="6" id="KW-0808">Transferase</keyword>
<evidence type="ECO:0000256" key="1">
    <source>
        <dbReference type="ARBA" id="ARBA00001946"/>
    </source>
</evidence>
<dbReference type="EMBL" id="GGYP01005639">
    <property type="protein sequence ID" value="MDE50410.1"/>
    <property type="molecule type" value="Transcribed_RNA"/>
</dbReference>
<evidence type="ECO:0000313" key="14">
    <source>
        <dbReference type="EMBL" id="MDE50410.1"/>
    </source>
</evidence>
<evidence type="ECO:0000256" key="11">
    <source>
        <dbReference type="ARBA" id="ARBA00023136"/>
    </source>
</evidence>
<dbReference type="GO" id="GO:0045547">
    <property type="term" value="F:ditrans,polycis-polyprenyl diphosphate synthase [(2E,6E)-farnesyl diphosphate specific] activity"/>
    <property type="evidence" value="ECO:0007669"/>
    <property type="project" value="UniProtKB-EC"/>
</dbReference>
<evidence type="ECO:0000256" key="9">
    <source>
        <dbReference type="ARBA" id="ARBA00022842"/>
    </source>
</evidence>
<evidence type="ECO:0000256" key="4">
    <source>
        <dbReference type="ARBA" id="ARBA00005432"/>
    </source>
</evidence>
<evidence type="ECO:0000256" key="13">
    <source>
        <dbReference type="SAM" id="Phobius"/>
    </source>
</evidence>
<dbReference type="InterPro" id="IPR038887">
    <property type="entry name" value="Nus1/NgBR"/>
</dbReference>
<gene>
    <name evidence="14" type="primary">Nus1</name>
    <name evidence="14" type="ORF">g.20012</name>
</gene>
<evidence type="ECO:0000256" key="10">
    <source>
        <dbReference type="ARBA" id="ARBA00022989"/>
    </source>
</evidence>
<evidence type="ECO:0000256" key="6">
    <source>
        <dbReference type="ARBA" id="ARBA00022679"/>
    </source>
</evidence>
<name>A0A6G1SKH1_9ACAR</name>
<dbReference type="UniPathway" id="UPA00378"/>
<organism evidence="14">
    <name type="scientific">Aceria tosichella</name>
    <name type="common">wheat curl mite</name>
    <dbReference type="NCBI Taxonomy" id="561515"/>
    <lineage>
        <taxon>Eukaryota</taxon>
        <taxon>Metazoa</taxon>
        <taxon>Ecdysozoa</taxon>
        <taxon>Arthropoda</taxon>
        <taxon>Chelicerata</taxon>
        <taxon>Arachnida</taxon>
        <taxon>Acari</taxon>
        <taxon>Acariformes</taxon>
        <taxon>Trombidiformes</taxon>
        <taxon>Prostigmata</taxon>
        <taxon>Eupodina</taxon>
        <taxon>Eriophyoidea</taxon>
        <taxon>Eriophyidae</taxon>
        <taxon>Eriophyinae</taxon>
        <taxon>Aceriini</taxon>
        <taxon>Aceria</taxon>
    </lineage>
</organism>